<proteinExistence type="predicted"/>
<gene>
    <name evidence="3" type="ORF">OB960_08615</name>
</gene>
<dbReference type="RefSeq" id="WP_338003301.1">
    <property type="nucleotide sequence ID" value="NZ_JAOPKA010000004.1"/>
</dbReference>
<dbReference type="AlphaFoldDB" id="A0AAP2YZI6"/>
<reference evidence="3" key="1">
    <citation type="submission" date="2022-09" db="EMBL/GenBank/DDBJ databases">
        <title>Enrichment on poylsaccharides allowed isolation of novel metabolic and taxonomic groups of Haloarchaea.</title>
        <authorList>
            <person name="Sorokin D.Y."/>
            <person name="Elcheninov A.G."/>
            <person name="Khizhniak T.V."/>
            <person name="Kolganova T.V."/>
            <person name="Kublanov I.V."/>
        </authorList>
    </citation>
    <scope>NUCLEOTIDE SEQUENCE</scope>
    <source>
        <strain evidence="3">AArc-xg1-1</strain>
    </source>
</reference>
<evidence type="ECO:0000313" key="3">
    <source>
        <dbReference type="EMBL" id="MCU4741464.1"/>
    </source>
</evidence>
<dbReference type="EMBL" id="JAOPKA010000004">
    <property type="protein sequence ID" value="MCU4741464.1"/>
    <property type="molecule type" value="Genomic_DNA"/>
</dbReference>
<feature type="region of interest" description="Disordered" evidence="1">
    <location>
        <begin position="1"/>
        <end position="38"/>
    </location>
</feature>
<evidence type="ECO:0000256" key="1">
    <source>
        <dbReference type="SAM" id="MobiDB-lite"/>
    </source>
</evidence>
<comment type="caution">
    <text evidence="3">The sequence shown here is derived from an EMBL/GenBank/DDBJ whole genome shotgun (WGS) entry which is preliminary data.</text>
</comment>
<evidence type="ECO:0000259" key="2">
    <source>
        <dbReference type="Pfam" id="PF24035"/>
    </source>
</evidence>
<feature type="compositionally biased region" description="Polar residues" evidence="1">
    <location>
        <begin position="1"/>
        <end position="12"/>
    </location>
</feature>
<protein>
    <recommendedName>
        <fullName evidence="2">DUF7344 domain-containing protein</fullName>
    </recommendedName>
</protein>
<organism evidence="3 4">
    <name type="scientific">Natronoglomus mannanivorans</name>
    <dbReference type="NCBI Taxonomy" id="2979990"/>
    <lineage>
        <taxon>Archaea</taxon>
        <taxon>Methanobacteriati</taxon>
        <taxon>Methanobacteriota</taxon>
        <taxon>Stenosarchaea group</taxon>
        <taxon>Halobacteria</taxon>
        <taxon>Halobacteriales</taxon>
        <taxon>Natrialbaceae</taxon>
        <taxon>Natronoglomus</taxon>
    </lineage>
</organism>
<dbReference type="InterPro" id="IPR055768">
    <property type="entry name" value="DUF7344"/>
</dbReference>
<sequence>MTPSNHDSQTSCPDVGLDTRLPVPPDGPADGDRDGDGNALDLSPDALFDVLATTRSRYVLYYLVDHGGTTTVDTVATTVTAWETETTADGISRDSMEDTLIDLVHATLPKLDDYGFVEYDTDEKVVTPTPRADDLEPFLEIARQLDGPEAEADGTAFEK</sequence>
<feature type="domain" description="DUF7344" evidence="2">
    <location>
        <begin position="48"/>
        <end position="127"/>
    </location>
</feature>
<dbReference type="Pfam" id="PF24035">
    <property type="entry name" value="DUF7344"/>
    <property type="match status" value="1"/>
</dbReference>
<accession>A0AAP2YZI6</accession>
<name>A0AAP2YZI6_9EURY</name>
<dbReference type="Proteomes" id="UP001321018">
    <property type="component" value="Unassembled WGS sequence"/>
</dbReference>
<evidence type="ECO:0000313" key="4">
    <source>
        <dbReference type="Proteomes" id="UP001321018"/>
    </source>
</evidence>